<organism evidence="1 2">
    <name type="scientific">Roseimaritima multifibrata</name>
    <dbReference type="NCBI Taxonomy" id="1930274"/>
    <lineage>
        <taxon>Bacteria</taxon>
        <taxon>Pseudomonadati</taxon>
        <taxon>Planctomycetota</taxon>
        <taxon>Planctomycetia</taxon>
        <taxon>Pirellulales</taxon>
        <taxon>Pirellulaceae</taxon>
        <taxon>Roseimaritima</taxon>
    </lineage>
</organism>
<dbReference type="OrthoDB" id="237408at2"/>
<proteinExistence type="predicted"/>
<reference evidence="1 2" key="1">
    <citation type="submission" date="2019-02" db="EMBL/GenBank/DDBJ databases">
        <title>Deep-cultivation of Planctomycetes and their phenomic and genomic characterization uncovers novel biology.</title>
        <authorList>
            <person name="Wiegand S."/>
            <person name="Jogler M."/>
            <person name="Boedeker C."/>
            <person name="Pinto D."/>
            <person name="Vollmers J."/>
            <person name="Rivas-Marin E."/>
            <person name="Kohn T."/>
            <person name="Peeters S.H."/>
            <person name="Heuer A."/>
            <person name="Rast P."/>
            <person name="Oberbeckmann S."/>
            <person name="Bunk B."/>
            <person name="Jeske O."/>
            <person name="Meyerdierks A."/>
            <person name="Storesund J.E."/>
            <person name="Kallscheuer N."/>
            <person name="Luecker S."/>
            <person name="Lage O.M."/>
            <person name="Pohl T."/>
            <person name="Merkel B.J."/>
            <person name="Hornburger P."/>
            <person name="Mueller R.-W."/>
            <person name="Bruemmer F."/>
            <person name="Labrenz M."/>
            <person name="Spormann A.M."/>
            <person name="Op den Camp H."/>
            <person name="Overmann J."/>
            <person name="Amann R."/>
            <person name="Jetten M.S.M."/>
            <person name="Mascher T."/>
            <person name="Medema M.H."/>
            <person name="Devos D.P."/>
            <person name="Kaster A.-K."/>
            <person name="Ovreas L."/>
            <person name="Rohde M."/>
            <person name="Galperin M.Y."/>
            <person name="Jogler C."/>
        </authorList>
    </citation>
    <scope>NUCLEOTIDE SEQUENCE [LARGE SCALE GENOMIC DNA]</scope>
    <source>
        <strain evidence="1 2">FF011L</strain>
    </source>
</reference>
<dbReference type="KEGG" id="rml:FF011L_39210"/>
<protein>
    <submittedName>
        <fullName evidence="1">Uncharacterized protein</fullName>
    </submittedName>
</protein>
<evidence type="ECO:0000313" key="1">
    <source>
        <dbReference type="EMBL" id="QDS95134.1"/>
    </source>
</evidence>
<name>A0A517MJU0_9BACT</name>
<dbReference type="Proteomes" id="UP000320672">
    <property type="component" value="Chromosome"/>
</dbReference>
<dbReference type="AlphaFoldDB" id="A0A517MJU0"/>
<evidence type="ECO:0000313" key="2">
    <source>
        <dbReference type="Proteomes" id="UP000320672"/>
    </source>
</evidence>
<sequence length="339" mass="37580">MPSVDLLPNVGLLPPPIDQMWTDLLPLQGVRQRAESAGSPGRFFWYDPPWYYVSPQTAASIVMAVDALRVPVAALGCELGENDLGDLMLGHSLVPYRPDRYGLGIKDLMAANVIDLRFARTRDWQGRYAYSDEQMSRWLGLDLAGDEDANPSVPESQSVSAPGWLPEFKDTSLLCRKIEQFHCLQPNARCAVSLGPYRLANELPAVLAAKPDIVILRLDDSDELREERLTSLLLKATEQLSRQSDNTDLWVVPPDAPTPDDCVKMFALGVQAVAIDWWCQPLITQAMQTEGSMDRSSLANPYLAQAEELLRTPFERVAGLIQSCGADHAGALSPKHLRW</sequence>
<dbReference type="RefSeq" id="WP_145353076.1">
    <property type="nucleotide sequence ID" value="NZ_CP036262.1"/>
</dbReference>
<accession>A0A517MJU0</accession>
<gene>
    <name evidence="1" type="ORF">FF011L_39210</name>
</gene>
<dbReference type="EMBL" id="CP036262">
    <property type="protein sequence ID" value="QDS95134.1"/>
    <property type="molecule type" value="Genomic_DNA"/>
</dbReference>
<keyword evidence="2" id="KW-1185">Reference proteome</keyword>